<evidence type="ECO:0000313" key="6">
    <source>
        <dbReference type="Proteomes" id="UP000073485"/>
    </source>
</evidence>
<reference evidence="4" key="2">
    <citation type="submission" date="2020-05" db="EMBL/GenBank/DDBJ databases">
        <title>Linking phenotype, genotype and ecology: antimicrobial resistance in the zoonotic pathogen Streptococcus suis.</title>
        <authorList>
            <person name="Hadjirin N.F."/>
            <person name="Miller E.L."/>
            <person name="Murray G.R."/>
            <person name="Yen P.L.K."/>
            <person name="Phuc H.D."/>
            <person name="Wileman T.M."/>
            <person name="Hernandez-Garcia J."/>
            <person name="Williamson S.M."/>
            <person name="Parkhill J."/>
            <person name="Maskell D.J."/>
            <person name="Zhou R."/>
            <person name="Fittipaldi N."/>
            <person name="Gottschalk M."/>
            <person name="Tucker A.D.W."/>
            <person name="Hoa N.T."/>
            <person name="Welch J."/>
            <person name="Weinert L.A."/>
        </authorList>
    </citation>
    <scope>NUCLEOTIDE SEQUENCE</scope>
    <source>
        <strain evidence="4">TMW_SS111</strain>
    </source>
</reference>
<feature type="chain" id="PRO_5014243231" evidence="1">
    <location>
        <begin position="22"/>
        <end position="179"/>
    </location>
</feature>
<evidence type="ECO:0000256" key="1">
    <source>
        <dbReference type="SAM" id="SignalP"/>
    </source>
</evidence>
<reference evidence="5 6" key="1">
    <citation type="submission" date="2016-02" db="EMBL/GenBank/DDBJ databases">
        <authorList>
            <consortium name="Pathogen Informatics"/>
        </authorList>
    </citation>
    <scope>NUCLEOTIDE SEQUENCE [LARGE SCALE GENOMIC DNA]</scope>
    <source>
        <strain evidence="2 6">LSS48</strain>
        <strain evidence="3 5">SS975</strain>
    </source>
</reference>
<dbReference type="RefSeq" id="WP_024399837.1">
    <property type="nucleotide sequence ID" value="NZ_CEGO01000045.1"/>
</dbReference>
<sequence>MKNIILIVTSMFLLTACGNSSTNTETQSSVESSTSSSVEDKALTLVHGKNTTQAGEVVQYVEDLLEKNPSLGAENAISLNYADATNSDGTTTYALFLVTNRTADRIEQNFDFTVNWSYDGTVIYENQKVLYEPDEYGVLEPNTTAIIFLPLPAESVDVVKNMTDNSKISLSILDLAYVE</sequence>
<evidence type="ECO:0000313" key="5">
    <source>
        <dbReference type="Proteomes" id="UP000072353"/>
    </source>
</evidence>
<feature type="signal peptide" evidence="1">
    <location>
        <begin position="1"/>
        <end position="21"/>
    </location>
</feature>
<dbReference type="Proteomes" id="UP000073485">
    <property type="component" value="Unassembled WGS sequence"/>
</dbReference>
<dbReference type="Proteomes" id="UP000072353">
    <property type="component" value="Unassembled WGS sequence"/>
</dbReference>
<dbReference type="AlphaFoldDB" id="A0A0Z8HB37"/>
<keyword evidence="3" id="KW-0449">Lipoprotein</keyword>
<proteinExistence type="predicted"/>
<dbReference type="EMBL" id="FILL01000043">
    <property type="protein sequence ID" value="CYX98792.1"/>
    <property type="molecule type" value="Genomic_DNA"/>
</dbReference>
<dbReference type="PROSITE" id="PS51257">
    <property type="entry name" value="PROKAR_LIPOPROTEIN"/>
    <property type="match status" value="1"/>
</dbReference>
<keyword evidence="1" id="KW-0732">Signal</keyword>
<accession>A0A0Z8HB37</accession>
<organism evidence="3 5">
    <name type="scientific">Streptococcus suis</name>
    <dbReference type="NCBI Taxonomy" id="1307"/>
    <lineage>
        <taxon>Bacteria</taxon>
        <taxon>Bacillati</taxon>
        <taxon>Bacillota</taxon>
        <taxon>Bacilli</taxon>
        <taxon>Lactobacillales</taxon>
        <taxon>Streptococcaceae</taxon>
        <taxon>Streptococcus</taxon>
    </lineage>
</organism>
<dbReference type="Proteomes" id="UP000748881">
    <property type="component" value="Unassembled WGS sequence"/>
</dbReference>
<evidence type="ECO:0000313" key="3">
    <source>
        <dbReference type="EMBL" id="CYX98792.1"/>
    </source>
</evidence>
<gene>
    <name evidence="2" type="ORF">ERS132410_02263</name>
    <name evidence="3" type="ORF">ERS132521_02254</name>
    <name evidence="4" type="ORF">HO898_01515</name>
</gene>
<dbReference type="EMBL" id="FIGO01000029">
    <property type="protein sequence ID" value="CYV20094.1"/>
    <property type="molecule type" value="Genomic_DNA"/>
</dbReference>
<evidence type="ECO:0000313" key="4">
    <source>
        <dbReference type="EMBL" id="NQP82447.1"/>
    </source>
</evidence>
<dbReference type="EMBL" id="JABLKP010000001">
    <property type="protein sequence ID" value="NQP82447.1"/>
    <property type="molecule type" value="Genomic_DNA"/>
</dbReference>
<name>A0A0Z8HB37_STRSU</name>
<evidence type="ECO:0000313" key="2">
    <source>
        <dbReference type="EMBL" id="CYV20094.1"/>
    </source>
</evidence>
<protein>
    <submittedName>
        <fullName evidence="2 3">Lipoprotein</fullName>
    </submittedName>
</protein>